<dbReference type="OrthoDB" id="9809908at2"/>
<accession>A0A1G6R4Y4</accession>
<feature type="domain" description="Signal transduction histidine kinase internal region" evidence="2">
    <location>
        <begin position="193"/>
        <end position="270"/>
    </location>
</feature>
<dbReference type="SUPFAM" id="SSF55874">
    <property type="entry name" value="ATPase domain of HSP90 chaperone/DNA topoisomerase II/histidine kinase"/>
    <property type="match status" value="1"/>
</dbReference>
<organism evidence="3 4">
    <name type="scientific">Williamwhitmania taraxaci</name>
    <dbReference type="NCBI Taxonomy" id="1640674"/>
    <lineage>
        <taxon>Bacteria</taxon>
        <taxon>Pseudomonadati</taxon>
        <taxon>Bacteroidota</taxon>
        <taxon>Bacteroidia</taxon>
        <taxon>Bacteroidales</taxon>
        <taxon>Williamwhitmaniaceae</taxon>
        <taxon>Williamwhitmania</taxon>
    </lineage>
</organism>
<evidence type="ECO:0000313" key="3">
    <source>
        <dbReference type="EMBL" id="SDC99155.1"/>
    </source>
</evidence>
<dbReference type="PANTHER" id="PTHR34220:SF7">
    <property type="entry name" value="SENSOR HISTIDINE KINASE YPDA"/>
    <property type="match status" value="1"/>
</dbReference>
<dbReference type="Pfam" id="PF06580">
    <property type="entry name" value="His_kinase"/>
    <property type="match status" value="1"/>
</dbReference>
<evidence type="ECO:0000259" key="2">
    <source>
        <dbReference type="Pfam" id="PF06580"/>
    </source>
</evidence>
<keyword evidence="1" id="KW-1133">Transmembrane helix</keyword>
<gene>
    <name evidence="3" type="ORF">SAMN05216323_106916</name>
</gene>
<sequence>MKIHNKRIVYTEIGLVAFVWMVLVLTPILFREDIYSPIMRSVIVQLEITIPLLVVFLINRFILVPKLLFKGKQTLFIVSVLGVILLFTFGSFIYDKMEVKSKPPSVLPSGNQIMSTPDNPMILPPYSLPGGNDPFGNLRPIQPHKQRPIPPFANFLILAILVVGFDTGLRSSLRWMETENEKVSLEKENIATQLVLLRNQVSPHFFMNTLNNIHALVDINTEEAKESIIKLSKMMRYLLYETQTEATTLTREVEFLHSYIDLMKLRYNEKVSITLTLPTTIPEKIMPPFLFTSLIENAFKHGVSYREESFINIDLMVSDDRLMLIIKNSKANKTHTDNFSGIGLDNTQKRLALLYGDTYHLDIIDADNIFTVNLSIPL</sequence>
<keyword evidence="4" id="KW-1185">Reference proteome</keyword>
<evidence type="ECO:0000256" key="1">
    <source>
        <dbReference type="SAM" id="Phobius"/>
    </source>
</evidence>
<protein>
    <submittedName>
        <fullName evidence="3">Histidine kinase</fullName>
    </submittedName>
</protein>
<dbReference type="InterPro" id="IPR050640">
    <property type="entry name" value="Bact_2-comp_sensor_kinase"/>
</dbReference>
<dbReference type="Gene3D" id="3.30.565.10">
    <property type="entry name" value="Histidine kinase-like ATPase, C-terminal domain"/>
    <property type="match status" value="1"/>
</dbReference>
<dbReference type="EMBL" id="FMYP01000069">
    <property type="protein sequence ID" value="SDC99155.1"/>
    <property type="molecule type" value="Genomic_DNA"/>
</dbReference>
<dbReference type="GO" id="GO:0000155">
    <property type="term" value="F:phosphorelay sensor kinase activity"/>
    <property type="evidence" value="ECO:0007669"/>
    <property type="project" value="InterPro"/>
</dbReference>
<proteinExistence type="predicted"/>
<dbReference type="Proteomes" id="UP000199452">
    <property type="component" value="Unassembled WGS sequence"/>
</dbReference>
<dbReference type="STRING" id="1640674.SAMN05216323_106916"/>
<feature type="transmembrane region" description="Helical" evidence="1">
    <location>
        <begin position="75"/>
        <end position="94"/>
    </location>
</feature>
<dbReference type="PANTHER" id="PTHR34220">
    <property type="entry name" value="SENSOR HISTIDINE KINASE YPDA"/>
    <property type="match status" value="1"/>
</dbReference>
<dbReference type="InterPro" id="IPR036890">
    <property type="entry name" value="HATPase_C_sf"/>
</dbReference>
<feature type="transmembrane region" description="Helical" evidence="1">
    <location>
        <begin position="42"/>
        <end position="63"/>
    </location>
</feature>
<dbReference type="InterPro" id="IPR010559">
    <property type="entry name" value="Sig_transdc_His_kin_internal"/>
</dbReference>
<reference evidence="3 4" key="1">
    <citation type="submission" date="2016-09" db="EMBL/GenBank/DDBJ databases">
        <authorList>
            <person name="Capua I."/>
            <person name="De Benedictis P."/>
            <person name="Joannis T."/>
            <person name="Lombin L.H."/>
            <person name="Cattoli G."/>
        </authorList>
    </citation>
    <scope>NUCLEOTIDE SEQUENCE [LARGE SCALE GENOMIC DNA]</scope>
    <source>
        <strain evidence="3 4">A7P-90m</strain>
    </source>
</reference>
<keyword evidence="3" id="KW-0808">Transferase</keyword>
<dbReference type="AlphaFoldDB" id="A0A1G6R4Y4"/>
<keyword evidence="1" id="KW-0812">Transmembrane</keyword>
<feature type="transmembrane region" description="Helical" evidence="1">
    <location>
        <begin position="9"/>
        <end position="30"/>
    </location>
</feature>
<evidence type="ECO:0000313" key="4">
    <source>
        <dbReference type="Proteomes" id="UP000199452"/>
    </source>
</evidence>
<dbReference type="RefSeq" id="WP_092440290.1">
    <property type="nucleotide sequence ID" value="NZ_FMYP01000069.1"/>
</dbReference>
<keyword evidence="1" id="KW-0472">Membrane</keyword>
<dbReference type="GO" id="GO:0016020">
    <property type="term" value="C:membrane"/>
    <property type="evidence" value="ECO:0007669"/>
    <property type="project" value="InterPro"/>
</dbReference>
<keyword evidence="3" id="KW-0418">Kinase</keyword>
<name>A0A1G6R4Y4_9BACT</name>